<comment type="subcellular location">
    <subcellularLocation>
        <location evidence="1 8">Cell membrane</location>
        <topology evidence="1 8">Multi-pass membrane protein</topology>
    </subcellularLocation>
</comment>
<comment type="similarity">
    <text evidence="2">Belongs to the binding-protein-dependent transport system permease family. CysTW subfamily.</text>
</comment>
<evidence type="ECO:0000256" key="3">
    <source>
        <dbReference type="ARBA" id="ARBA00022448"/>
    </source>
</evidence>
<dbReference type="InterPro" id="IPR035906">
    <property type="entry name" value="MetI-like_sf"/>
</dbReference>
<dbReference type="Gene3D" id="1.10.3720.10">
    <property type="entry name" value="MetI-like"/>
    <property type="match status" value="1"/>
</dbReference>
<keyword evidence="7 8" id="KW-0472">Membrane</keyword>
<dbReference type="AlphaFoldDB" id="A0A2T8HWE0"/>
<evidence type="ECO:0000313" key="10">
    <source>
        <dbReference type="EMBL" id="PVH29760.1"/>
    </source>
</evidence>
<evidence type="ECO:0000256" key="7">
    <source>
        <dbReference type="ARBA" id="ARBA00023136"/>
    </source>
</evidence>
<dbReference type="GO" id="GO:0005886">
    <property type="term" value="C:plasma membrane"/>
    <property type="evidence" value="ECO:0007669"/>
    <property type="project" value="UniProtKB-SubCell"/>
</dbReference>
<comment type="caution">
    <text evidence="10">The sequence shown here is derived from an EMBL/GenBank/DDBJ whole genome shotgun (WGS) entry which is preliminary data.</text>
</comment>
<keyword evidence="3 8" id="KW-0813">Transport</keyword>
<feature type="transmembrane region" description="Helical" evidence="8">
    <location>
        <begin position="141"/>
        <end position="165"/>
    </location>
</feature>
<keyword evidence="4" id="KW-1003">Cell membrane</keyword>
<evidence type="ECO:0000256" key="5">
    <source>
        <dbReference type="ARBA" id="ARBA00022692"/>
    </source>
</evidence>
<feature type="transmembrane region" description="Helical" evidence="8">
    <location>
        <begin position="42"/>
        <end position="60"/>
    </location>
</feature>
<dbReference type="PANTHER" id="PTHR42929">
    <property type="entry name" value="INNER MEMBRANE ABC TRANSPORTER PERMEASE PROTEIN YDCU-RELATED-RELATED"/>
    <property type="match status" value="1"/>
</dbReference>
<evidence type="ECO:0000256" key="8">
    <source>
        <dbReference type="RuleBase" id="RU363032"/>
    </source>
</evidence>
<feature type="domain" description="ABC transmembrane type-1" evidence="9">
    <location>
        <begin position="142"/>
        <end position="348"/>
    </location>
</feature>
<feature type="transmembrane region" description="Helical" evidence="8">
    <location>
        <begin position="72"/>
        <end position="92"/>
    </location>
</feature>
<proteinExistence type="inferred from homology"/>
<dbReference type="CDD" id="cd06261">
    <property type="entry name" value="TM_PBP2"/>
    <property type="match status" value="1"/>
</dbReference>
<keyword evidence="5 8" id="KW-0812">Transmembrane</keyword>
<evidence type="ECO:0000256" key="1">
    <source>
        <dbReference type="ARBA" id="ARBA00004651"/>
    </source>
</evidence>
<dbReference type="EMBL" id="QDKM01000002">
    <property type="protein sequence ID" value="PVH29760.1"/>
    <property type="molecule type" value="Genomic_DNA"/>
</dbReference>
<evidence type="ECO:0000313" key="11">
    <source>
        <dbReference type="Proteomes" id="UP000245911"/>
    </source>
</evidence>
<name>A0A2T8HWE0_9RHOB</name>
<evidence type="ECO:0000256" key="6">
    <source>
        <dbReference type="ARBA" id="ARBA00022989"/>
    </source>
</evidence>
<dbReference type="InterPro" id="IPR000515">
    <property type="entry name" value="MetI-like"/>
</dbReference>
<dbReference type="Proteomes" id="UP000245911">
    <property type="component" value="Unassembled WGS sequence"/>
</dbReference>
<evidence type="ECO:0000256" key="2">
    <source>
        <dbReference type="ARBA" id="ARBA00007069"/>
    </source>
</evidence>
<evidence type="ECO:0000259" key="9">
    <source>
        <dbReference type="PROSITE" id="PS50928"/>
    </source>
</evidence>
<dbReference type="GO" id="GO:0055085">
    <property type="term" value="P:transmembrane transport"/>
    <property type="evidence" value="ECO:0007669"/>
    <property type="project" value="InterPro"/>
</dbReference>
<dbReference type="PANTHER" id="PTHR42929:SF3">
    <property type="entry name" value="PUTRESCINE TRANSPORT SYSTEM PERMEASE PROTEIN POTH"/>
    <property type="match status" value="1"/>
</dbReference>
<reference evidence="10 11" key="1">
    <citation type="submission" date="2018-04" db="EMBL/GenBank/DDBJ databases">
        <title>Pararhodobacter oceanense sp. nov., isolated from marine intertidal sediment.</title>
        <authorList>
            <person name="Wang X.-L."/>
            <person name="Du Z.-J."/>
        </authorList>
    </citation>
    <scope>NUCLEOTIDE SEQUENCE [LARGE SCALE GENOMIC DNA]</scope>
    <source>
        <strain evidence="10 11">AM505</strain>
    </source>
</reference>
<feature type="transmembrane region" description="Helical" evidence="8">
    <location>
        <begin position="269"/>
        <end position="296"/>
    </location>
</feature>
<dbReference type="OrthoDB" id="9807047at2"/>
<sequence>MSAPDAVPSASHAPLYRRLFLIAVVALALALRFDLLTLEAQTAGTLTLILWTTALALIALEASDALGISRRWLVIALPMLWLFVFFLVPFLVLGRISIAESMIARPPYSPLWERGSDGSLEIIASLDNYRFLLSDALYRNAYLSSFRVAAISTIFALLIGYPLAYYIARAPEPRRSILLLLVILPFWTSFLLRVYAWIGFLRRDGVINNILTWAGVIDEPLVMMQTDLAVYIGIVYTYLPFMILPLYANLVKLDGALLEAAGDLGASPMVTFLTITLPLSLPGIVAGSMLVFIPAIGEYVIPALLGGPDTLMIGRVLWDEFFASRDWPVASAVAIVMLVLVVLPIMWLQSVQNREVPK</sequence>
<dbReference type="Pfam" id="PF00528">
    <property type="entry name" value="BPD_transp_1"/>
    <property type="match status" value="1"/>
</dbReference>
<feature type="transmembrane region" description="Helical" evidence="8">
    <location>
        <begin position="228"/>
        <end position="248"/>
    </location>
</feature>
<gene>
    <name evidence="10" type="ORF">DDE20_06535</name>
</gene>
<protein>
    <submittedName>
        <fullName evidence="10">Putrescine ABC transporter permease PotH</fullName>
    </submittedName>
</protein>
<accession>A0A2T8HWE0</accession>
<dbReference type="PROSITE" id="PS50928">
    <property type="entry name" value="ABC_TM1"/>
    <property type="match status" value="1"/>
</dbReference>
<feature type="transmembrane region" description="Helical" evidence="8">
    <location>
        <begin position="177"/>
        <end position="198"/>
    </location>
</feature>
<keyword evidence="6 8" id="KW-1133">Transmembrane helix</keyword>
<organism evidence="10 11">
    <name type="scientific">Pararhodobacter oceanensis</name>
    <dbReference type="NCBI Taxonomy" id="2172121"/>
    <lineage>
        <taxon>Bacteria</taxon>
        <taxon>Pseudomonadati</taxon>
        <taxon>Pseudomonadota</taxon>
        <taxon>Alphaproteobacteria</taxon>
        <taxon>Rhodobacterales</taxon>
        <taxon>Paracoccaceae</taxon>
        <taxon>Pararhodobacter</taxon>
    </lineage>
</organism>
<dbReference type="SUPFAM" id="SSF161098">
    <property type="entry name" value="MetI-like"/>
    <property type="match status" value="1"/>
</dbReference>
<feature type="transmembrane region" description="Helical" evidence="8">
    <location>
        <begin position="327"/>
        <end position="348"/>
    </location>
</feature>
<keyword evidence="11" id="KW-1185">Reference proteome</keyword>
<evidence type="ECO:0000256" key="4">
    <source>
        <dbReference type="ARBA" id="ARBA00022475"/>
    </source>
</evidence>